<dbReference type="InterPro" id="IPR045266">
    <property type="entry name" value="DOH_DOMON"/>
</dbReference>
<dbReference type="EMBL" id="CP092863">
    <property type="protein sequence ID" value="UYV60882.1"/>
    <property type="molecule type" value="Genomic_DNA"/>
</dbReference>
<dbReference type="PROSITE" id="PS51549">
    <property type="entry name" value="DM13"/>
    <property type="match status" value="4"/>
</dbReference>
<dbReference type="Pfam" id="PF03351">
    <property type="entry name" value="DOMON"/>
    <property type="match status" value="1"/>
</dbReference>
<evidence type="ECO:0008006" key="6">
    <source>
        <dbReference type="Google" id="ProtNLM"/>
    </source>
</evidence>
<dbReference type="Proteomes" id="UP001235939">
    <property type="component" value="Chromosome 01"/>
</dbReference>
<feature type="domain" description="DM13" evidence="3">
    <location>
        <begin position="300"/>
        <end position="407"/>
    </location>
</feature>
<keyword evidence="5" id="KW-1185">Reference proteome</keyword>
<feature type="domain" description="DOMON" evidence="2">
    <location>
        <begin position="536"/>
        <end position="672"/>
    </location>
</feature>
<evidence type="ECO:0000313" key="5">
    <source>
        <dbReference type="Proteomes" id="UP001235939"/>
    </source>
</evidence>
<keyword evidence="1" id="KW-0677">Repeat</keyword>
<evidence type="ECO:0000256" key="1">
    <source>
        <dbReference type="ARBA" id="ARBA00022737"/>
    </source>
</evidence>
<feature type="domain" description="DM13" evidence="3">
    <location>
        <begin position="1"/>
        <end position="80"/>
    </location>
</feature>
<sequence length="994" mass="110738">MKDTKIKDIKDAYFWAGTSSGPSARGFLIPDERGRTSKLGAYSHKNILLSLPTGKSLQDIKWLSIWSRSFSVNFGHVMFPTGLAIPRGANLGPLPSLAHGVRSGPVVIQDAKTIFIPRFQYDGAAPDAYFLVGQGVKPRSLNAIKVPDENGRKVIRQLEEATVEDEHILGHLLLVSKICAQKEKLDEGYRVVITNEPKMVEPLRGYRGRDLTLHLPGNLTFYDIDWFSVYCISFEENFGHLVISRDLTVPPHLEDLELFEGRSSRETCYNRLTVECAIDELPASESSPLASYETNTPYYGKLIGNLITNAHNVSGKVYAASDDTFFIENFIYDGKGPDAYFWAGSTPEPSSSGFIVPDELGTTDVLRRYSGQNLVLTLPNGRKIRDIRWFSVWCRTFTANFGWVRIPGGLEVPRETAIGTLPSFSHGLRSGPVILRDVKTILISKLYYDGAAPDGTKVPDENGSLERLRGYRGRDVLLRLPGNLTVFDISWLSVYCISFRENFGHVTIPRDVSVPADLDSLRASIELDNCEEVFPDKLQVSWKMTNDHLYVQLEGKLEDNEYMAFGRSGNDERAQMIGADVVVAFFDKDLGVVRVVDYFLTNKGQCTRTTGACPDLLLGGSQNVELRASLYEEGRLRVTYRRPLAATFIDHGTMIQAHFGESLTLPLLRIPGVGPLLRSINWLAFISEDHSPIRHLGTRPIAVRSAMGDALDLSIPAFVPVSMVAAIGPLNSRKEVAFHHTYFTREPLLINFGRSPASRNCSAAFSRVVEVEEMKSYTWPTVNLTHTSTFHARIGPAGGKKGYLAITGIQPWGVAWWINGRLIPELVVVRGKNYTFIVEGGDDPTHQASYHPFYITNNPRGGVAQNPSLINTPEHVVYAGVETDYDGNVVPVGVGRLCEYQHKTVDMWRESDTFEAYNATLVLRCRNGEPGMFVWTPDQFTPDLVYYQCYTHRNLGWKIHVLDEEPPEEQALSSATLPVVSITVLLAMVLLTAC</sequence>
<dbReference type="PANTHER" id="PTHR24036">
    <property type="entry name" value="SKELETOR-RELATED"/>
    <property type="match status" value="1"/>
</dbReference>
<reference evidence="4 5" key="1">
    <citation type="submission" date="2022-01" db="EMBL/GenBank/DDBJ databases">
        <title>A chromosomal length assembly of Cordylochernes scorpioides.</title>
        <authorList>
            <person name="Zeh D."/>
            <person name="Zeh J."/>
        </authorList>
    </citation>
    <scope>NUCLEOTIDE SEQUENCE [LARGE SCALE GENOMIC DNA]</scope>
    <source>
        <strain evidence="4">IN4F17</strain>
        <tissue evidence="4">Whole Body</tissue>
    </source>
</reference>
<accession>A0ABY6JW94</accession>
<evidence type="ECO:0000313" key="4">
    <source>
        <dbReference type="EMBL" id="UYV60882.1"/>
    </source>
</evidence>
<protein>
    <recommendedName>
        <fullName evidence="6">Protein Skeletor</fullName>
    </recommendedName>
</protein>
<evidence type="ECO:0000259" key="3">
    <source>
        <dbReference type="PROSITE" id="PS51549"/>
    </source>
</evidence>
<name>A0ABY6JW94_9ARAC</name>
<dbReference type="SMART" id="SM00664">
    <property type="entry name" value="DoH"/>
    <property type="match status" value="1"/>
</dbReference>
<dbReference type="SMART" id="SM00686">
    <property type="entry name" value="DM13"/>
    <property type="match status" value="4"/>
</dbReference>
<organism evidence="4 5">
    <name type="scientific">Cordylochernes scorpioides</name>
    <dbReference type="NCBI Taxonomy" id="51811"/>
    <lineage>
        <taxon>Eukaryota</taxon>
        <taxon>Metazoa</taxon>
        <taxon>Ecdysozoa</taxon>
        <taxon>Arthropoda</taxon>
        <taxon>Chelicerata</taxon>
        <taxon>Arachnida</taxon>
        <taxon>Pseudoscorpiones</taxon>
        <taxon>Cheliferoidea</taxon>
        <taxon>Chernetidae</taxon>
        <taxon>Cordylochernes</taxon>
    </lineage>
</organism>
<dbReference type="Pfam" id="PF25489">
    <property type="entry name" value="At5g54830"/>
    <property type="match status" value="1"/>
</dbReference>
<gene>
    <name evidence="4" type="ORF">LAZ67_1002664</name>
</gene>
<dbReference type="PROSITE" id="PS50836">
    <property type="entry name" value="DOMON"/>
    <property type="match status" value="1"/>
</dbReference>
<proteinExistence type="predicted"/>
<dbReference type="InterPro" id="IPR005018">
    <property type="entry name" value="DOMON_domain"/>
</dbReference>
<evidence type="ECO:0000259" key="2">
    <source>
        <dbReference type="PROSITE" id="PS50836"/>
    </source>
</evidence>
<dbReference type="InterPro" id="IPR052126">
    <property type="entry name" value="Spindle_Org/Thrombomodulin"/>
</dbReference>
<dbReference type="CDD" id="cd09631">
    <property type="entry name" value="DOMON_DOH"/>
    <property type="match status" value="1"/>
</dbReference>
<dbReference type="PANTHER" id="PTHR24036:SF5">
    <property type="entry name" value="THROMBOMODULIN"/>
    <property type="match status" value="1"/>
</dbReference>
<feature type="domain" description="DM13" evidence="3">
    <location>
        <begin position="419"/>
        <end position="509"/>
    </location>
</feature>
<dbReference type="Pfam" id="PF10517">
    <property type="entry name" value="DM13"/>
    <property type="match status" value="5"/>
</dbReference>
<dbReference type="InterPro" id="IPR019545">
    <property type="entry name" value="DM13_domain"/>
</dbReference>
<feature type="domain" description="DM13" evidence="3">
    <location>
        <begin position="92"/>
        <end position="244"/>
    </location>
</feature>
<dbReference type="InterPro" id="IPR057443">
    <property type="entry name" value="At5g54830-like"/>
</dbReference>